<evidence type="ECO:0000256" key="1">
    <source>
        <dbReference type="ARBA" id="ARBA00004651"/>
    </source>
</evidence>
<proteinExistence type="predicted"/>
<feature type="transmembrane region" description="Helical" evidence="6">
    <location>
        <begin position="773"/>
        <end position="796"/>
    </location>
</feature>
<feature type="transmembrane region" description="Helical" evidence="6">
    <location>
        <begin position="21"/>
        <end position="41"/>
    </location>
</feature>
<feature type="transmembrane region" description="Helical" evidence="6">
    <location>
        <begin position="415"/>
        <end position="433"/>
    </location>
</feature>
<dbReference type="InterPro" id="IPR003838">
    <property type="entry name" value="ABC3_permease_C"/>
</dbReference>
<feature type="transmembrane region" description="Helical" evidence="6">
    <location>
        <begin position="439"/>
        <end position="466"/>
    </location>
</feature>
<evidence type="ECO:0000256" key="3">
    <source>
        <dbReference type="ARBA" id="ARBA00022692"/>
    </source>
</evidence>
<feature type="domain" description="ABC3 transporter permease C-terminal" evidence="7">
    <location>
        <begin position="278"/>
        <end position="396"/>
    </location>
</feature>
<dbReference type="PANTHER" id="PTHR30287:SF1">
    <property type="entry name" value="INNER MEMBRANE PROTEIN"/>
    <property type="match status" value="1"/>
</dbReference>
<evidence type="ECO:0000256" key="6">
    <source>
        <dbReference type="SAM" id="Phobius"/>
    </source>
</evidence>
<keyword evidence="3 6" id="KW-0812">Transmembrane</keyword>
<dbReference type="Proteomes" id="UP001596380">
    <property type="component" value="Unassembled WGS sequence"/>
</dbReference>
<dbReference type="RefSeq" id="WP_160819671.1">
    <property type="nucleotide sequence ID" value="NZ_JBHSXS010000001.1"/>
</dbReference>
<reference evidence="9" key="1">
    <citation type="journal article" date="2019" name="Int. J. Syst. Evol. Microbiol.">
        <title>The Global Catalogue of Microorganisms (GCM) 10K type strain sequencing project: providing services to taxonomists for standard genome sequencing and annotation.</title>
        <authorList>
            <consortium name="The Broad Institute Genomics Platform"/>
            <consortium name="The Broad Institute Genome Sequencing Center for Infectious Disease"/>
            <person name="Wu L."/>
            <person name="Ma J."/>
        </authorList>
    </citation>
    <scope>NUCLEOTIDE SEQUENCE [LARGE SCALE GENOMIC DNA]</scope>
    <source>
        <strain evidence="9">JCM 3369</strain>
    </source>
</reference>
<evidence type="ECO:0000256" key="2">
    <source>
        <dbReference type="ARBA" id="ARBA00022475"/>
    </source>
</evidence>
<feature type="transmembrane region" description="Helical" evidence="6">
    <location>
        <begin position="274"/>
        <end position="298"/>
    </location>
</feature>
<evidence type="ECO:0000259" key="7">
    <source>
        <dbReference type="Pfam" id="PF02687"/>
    </source>
</evidence>
<comment type="caution">
    <text evidence="8">The sequence shown here is derived from an EMBL/GenBank/DDBJ whole genome shotgun (WGS) entry which is preliminary data.</text>
</comment>
<evidence type="ECO:0000256" key="4">
    <source>
        <dbReference type="ARBA" id="ARBA00022989"/>
    </source>
</evidence>
<keyword evidence="9" id="KW-1185">Reference proteome</keyword>
<dbReference type="EMBL" id="JBHSXS010000001">
    <property type="protein sequence ID" value="MFC6878802.1"/>
    <property type="molecule type" value="Genomic_DNA"/>
</dbReference>
<keyword evidence="4 6" id="KW-1133">Transmembrane helix</keyword>
<feature type="transmembrane region" description="Helical" evidence="6">
    <location>
        <begin position="487"/>
        <end position="508"/>
    </location>
</feature>
<dbReference type="InterPro" id="IPR038766">
    <property type="entry name" value="Membrane_comp_ABC_pdt"/>
</dbReference>
<protein>
    <submittedName>
        <fullName evidence="8">FtsX-like permease family protein</fullName>
    </submittedName>
</protein>
<feature type="transmembrane region" description="Helical" evidence="6">
    <location>
        <begin position="318"/>
        <end position="347"/>
    </location>
</feature>
<evidence type="ECO:0000256" key="5">
    <source>
        <dbReference type="ARBA" id="ARBA00023136"/>
    </source>
</evidence>
<feature type="transmembrane region" description="Helical" evidence="6">
    <location>
        <begin position="831"/>
        <end position="852"/>
    </location>
</feature>
<comment type="subcellular location">
    <subcellularLocation>
        <location evidence="1">Cell membrane</location>
        <topology evidence="1">Multi-pass membrane protein</topology>
    </subcellularLocation>
</comment>
<feature type="transmembrane region" description="Helical" evidence="6">
    <location>
        <begin position="727"/>
        <end position="752"/>
    </location>
</feature>
<gene>
    <name evidence="8" type="ORF">ACFQKB_03370</name>
</gene>
<organism evidence="8 9">
    <name type="scientific">Actinomadura yumaensis</name>
    <dbReference type="NCBI Taxonomy" id="111807"/>
    <lineage>
        <taxon>Bacteria</taxon>
        <taxon>Bacillati</taxon>
        <taxon>Actinomycetota</taxon>
        <taxon>Actinomycetes</taxon>
        <taxon>Streptosporangiales</taxon>
        <taxon>Thermomonosporaceae</taxon>
        <taxon>Actinomadura</taxon>
    </lineage>
</organism>
<keyword evidence="2" id="KW-1003">Cell membrane</keyword>
<accession>A0ABW2CB29</accession>
<feature type="transmembrane region" description="Helical" evidence="6">
    <location>
        <begin position="367"/>
        <end position="387"/>
    </location>
</feature>
<evidence type="ECO:0000313" key="9">
    <source>
        <dbReference type="Proteomes" id="UP001596380"/>
    </source>
</evidence>
<sequence>MNRAALRIAWRDAARSKGRTALVVAMIGLPVMAVVAMAVLMRTSEWSAKESLPYEIGAADARFSGTGRGELQQGPYDDGGVLGDAPEGGRPWTTGEFQRLVAAEYGPGARVVPFGTGKVAAVRAGHADVPADVTELDLRDPLAAGVLRIERGRAPARPGEIALSASFEGRGIALGAPVRVDRSGTAKRVVGFVRDPRSPRANLAVGLPGEFAGAGGAPQWLVKAGRAVTWSDVRRFNKLGLGVLSRAVVDHPPPASRVPPGVSGGGPQAGEAGIVALAVAMIVLEVVLLTGPAFAVGVRRQRRRLALVAAAGGDERHLRAIVLAGGGILGAIAAVGGAVLGIAVAAAAVPVLDRVSGTGLGPFDVPWVAVLATPATGLLSGLAAAYVPARRAARMDVAAALAGRRDAGRTPRGRPIAGGVLVVAGLVLSLAGARKWHEYGAVAGAVAIIVGCVLLAPWTVGAAARAARYLPLRLAVRDGARNRGRSAPVVAAIMAAVAGITVLAIGGASDFEQRRREYEPRLPSGAAVVRPPEGRADEVGRAVRAEVPGVPLVEVRTLPEEGGACPAVPAKPCPFVAFSAANADAREITAQNVVGGAQEARMLLGRDDPAVISALNAGKVVLFGVEPPADGTVTAKVAVWERDEEKPVRTVAGLPVAVLGGDSHVRAIVPPSVARRIGLPARTALFGVDRADHKVTKHEEGRIRDVVSRYSGSVYVERGFTESYGTVLLVLAVTGTVLALGGSLIATGLAAADARPDLATLAAIGARPRTRRLLAMGQAGFVAALGCWLGLAAGLVPGMAVARPLTMVDAGPDGGGGAAAAGHGPIIDVPWPLLGLIGIAVPLAAMLAAGLSTRARLPMARRLTA</sequence>
<dbReference type="Pfam" id="PF02687">
    <property type="entry name" value="FtsX"/>
    <property type="match status" value="2"/>
</dbReference>
<keyword evidence="5 6" id="KW-0472">Membrane</keyword>
<evidence type="ECO:0000313" key="8">
    <source>
        <dbReference type="EMBL" id="MFC6878802.1"/>
    </source>
</evidence>
<feature type="domain" description="ABC3 transporter permease C-terminal" evidence="7">
    <location>
        <begin position="730"/>
        <end position="854"/>
    </location>
</feature>
<name>A0ABW2CB29_9ACTN</name>
<dbReference type="PANTHER" id="PTHR30287">
    <property type="entry name" value="MEMBRANE COMPONENT OF PREDICTED ABC SUPERFAMILY METABOLITE UPTAKE TRANSPORTER"/>
    <property type="match status" value="1"/>
</dbReference>